<dbReference type="EMBL" id="RBWU01000002">
    <property type="protein sequence ID" value="RKS76645.1"/>
    <property type="molecule type" value="Genomic_DNA"/>
</dbReference>
<reference evidence="2 3" key="1">
    <citation type="submission" date="2018-10" db="EMBL/GenBank/DDBJ databases">
        <title>Genomic Encyclopedia of Archaeal and Bacterial Type Strains, Phase II (KMG-II): from individual species to whole genera.</title>
        <authorList>
            <person name="Goeker M."/>
        </authorList>
    </citation>
    <scope>NUCLEOTIDE SEQUENCE [LARGE SCALE GENOMIC DNA]</scope>
    <source>
        <strain evidence="2 3">DSM 43383</strain>
    </source>
</reference>
<evidence type="ECO:0000313" key="2">
    <source>
        <dbReference type="EMBL" id="RKS76645.1"/>
    </source>
</evidence>
<evidence type="ECO:0000256" key="1">
    <source>
        <dbReference type="SAM" id="MobiDB-lite"/>
    </source>
</evidence>
<sequence>MNRVNDLLIRQPTDNVPASGNAAPPSIMRPVILKIPEKPEKQKILPGNFDDLDGNPGVDHMTICCHVPTRA</sequence>
<evidence type="ECO:0000313" key="3">
    <source>
        <dbReference type="Proteomes" id="UP000274601"/>
    </source>
</evidence>
<gene>
    <name evidence="2" type="ORF">BZB76_2002</name>
</gene>
<keyword evidence="3" id="KW-1185">Reference proteome</keyword>
<organism evidence="2 3">
    <name type="scientific">Actinomadura pelletieri DSM 43383</name>
    <dbReference type="NCBI Taxonomy" id="1120940"/>
    <lineage>
        <taxon>Bacteria</taxon>
        <taxon>Bacillati</taxon>
        <taxon>Actinomycetota</taxon>
        <taxon>Actinomycetes</taxon>
        <taxon>Streptosporangiales</taxon>
        <taxon>Thermomonosporaceae</taxon>
        <taxon>Actinomadura</taxon>
    </lineage>
</organism>
<feature type="region of interest" description="Disordered" evidence="1">
    <location>
        <begin position="1"/>
        <end position="24"/>
    </location>
</feature>
<dbReference type="Proteomes" id="UP000274601">
    <property type="component" value="Unassembled WGS sequence"/>
</dbReference>
<proteinExistence type="predicted"/>
<name>A0A495QT12_9ACTN</name>
<comment type="caution">
    <text evidence="2">The sequence shown here is derived from an EMBL/GenBank/DDBJ whole genome shotgun (WGS) entry which is preliminary data.</text>
</comment>
<protein>
    <submittedName>
        <fullName evidence="2">Uncharacterized protein</fullName>
    </submittedName>
</protein>
<accession>A0A495QT12</accession>
<dbReference type="AlphaFoldDB" id="A0A495QT12"/>